<dbReference type="AlphaFoldDB" id="A0A5B7E5Y5"/>
<reference evidence="1 2" key="1">
    <citation type="submission" date="2019-05" db="EMBL/GenBank/DDBJ databases">
        <title>Another draft genome of Portunus trituberculatus and its Hox gene families provides insights of decapod evolution.</title>
        <authorList>
            <person name="Jeong J.-H."/>
            <person name="Song I."/>
            <person name="Kim S."/>
            <person name="Choi T."/>
            <person name="Kim D."/>
            <person name="Ryu S."/>
            <person name="Kim W."/>
        </authorList>
    </citation>
    <scope>NUCLEOTIDE SEQUENCE [LARGE SCALE GENOMIC DNA]</scope>
    <source>
        <tissue evidence="1">Muscle</tissue>
    </source>
</reference>
<protein>
    <submittedName>
        <fullName evidence="1">Uncharacterized protein</fullName>
    </submittedName>
</protein>
<keyword evidence="2" id="KW-1185">Reference proteome</keyword>
<proteinExistence type="predicted"/>
<organism evidence="1 2">
    <name type="scientific">Portunus trituberculatus</name>
    <name type="common">Swimming crab</name>
    <name type="synonym">Neptunus trituberculatus</name>
    <dbReference type="NCBI Taxonomy" id="210409"/>
    <lineage>
        <taxon>Eukaryota</taxon>
        <taxon>Metazoa</taxon>
        <taxon>Ecdysozoa</taxon>
        <taxon>Arthropoda</taxon>
        <taxon>Crustacea</taxon>
        <taxon>Multicrustacea</taxon>
        <taxon>Malacostraca</taxon>
        <taxon>Eumalacostraca</taxon>
        <taxon>Eucarida</taxon>
        <taxon>Decapoda</taxon>
        <taxon>Pleocyemata</taxon>
        <taxon>Brachyura</taxon>
        <taxon>Eubrachyura</taxon>
        <taxon>Portunoidea</taxon>
        <taxon>Portunidae</taxon>
        <taxon>Portuninae</taxon>
        <taxon>Portunus</taxon>
    </lineage>
</organism>
<comment type="caution">
    <text evidence="1">The sequence shown here is derived from an EMBL/GenBank/DDBJ whole genome shotgun (WGS) entry which is preliminary data.</text>
</comment>
<evidence type="ECO:0000313" key="1">
    <source>
        <dbReference type="EMBL" id="MPC29422.1"/>
    </source>
</evidence>
<evidence type="ECO:0000313" key="2">
    <source>
        <dbReference type="Proteomes" id="UP000324222"/>
    </source>
</evidence>
<gene>
    <name evidence="1" type="ORF">E2C01_022652</name>
</gene>
<name>A0A5B7E5Y5_PORTR</name>
<dbReference type="EMBL" id="VSRR010002069">
    <property type="protein sequence ID" value="MPC29422.1"/>
    <property type="molecule type" value="Genomic_DNA"/>
</dbReference>
<dbReference type="Proteomes" id="UP000324222">
    <property type="component" value="Unassembled WGS sequence"/>
</dbReference>
<sequence length="52" mass="6222">MKTYITHSLSQPKLSKPWFNTACSRAKRYRGSLQFDRVRMVFHWSNQGLFKS</sequence>
<accession>A0A5B7E5Y5</accession>